<evidence type="ECO:0000313" key="1">
    <source>
        <dbReference type="EMBL" id="MCV9886325.1"/>
    </source>
</evidence>
<keyword evidence="2" id="KW-1185">Reference proteome</keyword>
<protein>
    <submittedName>
        <fullName evidence="1">GrpB family protein</fullName>
    </submittedName>
</protein>
<dbReference type="Gene3D" id="3.30.460.10">
    <property type="entry name" value="Beta Polymerase, domain 2"/>
    <property type="match status" value="1"/>
</dbReference>
<dbReference type="PANTHER" id="PTHR34822">
    <property type="entry name" value="GRPB DOMAIN PROTEIN (AFU_ORTHOLOGUE AFUA_1G01530)"/>
    <property type="match status" value="1"/>
</dbReference>
<sequence>MRKTEIVPWTKKWEESYRKEEKLLNGIFINELVDIFHIGSTSVPAIGYAKPIIDILIIVKNIENVDVYNDKMQNYGYEPRGENGISGRRYFPKGKDKRTHHVHIYQIGNENIEKHLSFKNYLLNHPEEAKKYGDLKIELANKFKDHTHQYQKGKEAFVSELVEKSLRWRNENNK</sequence>
<gene>
    <name evidence="1" type="ORF">OIH86_11710</name>
</gene>
<comment type="caution">
    <text evidence="1">The sequence shown here is derived from an EMBL/GenBank/DDBJ whole genome shotgun (WGS) entry which is preliminary data.</text>
</comment>
<dbReference type="Proteomes" id="UP001526147">
    <property type="component" value="Unassembled WGS sequence"/>
</dbReference>
<evidence type="ECO:0000313" key="2">
    <source>
        <dbReference type="Proteomes" id="UP001526147"/>
    </source>
</evidence>
<proteinExistence type="predicted"/>
<dbReference type="SUPFAM" id="SSF81301">
    <property type="entry name" value="Nucleotidyltransferase"/>
    <property type="match status" value="1"/>
</dbReference>
<organism evidence="1 2">
    <name type="scientific">Metabacillus halosaccharovorans</name>
    <dbReference type="NCBI Taxonomy" id="930124"/>
    <lineage>
        <taxon>Bacteria</taxon>
        <taxon>Bacillati</taxon>
        <taxon>Bacillota</taxon>
        <taxon>Bacilli</taxon>
        <taxon>Bacillales</taxon>
        <taxon>Bacillaceae</taxon>
        <taxon>Metabacillus</taxon>
    </lineage>
</organism>
<reference evidence="1 2" key="1">
    <citation type="submission" date="2022-10" db="EMBL/GenBank/DDBJ databases">
        <title>Draft genome assembly of moderately radiation resistant bacterium Metabacillus halosaccharovorans.</title>
        <authorList>
            <person name="Pal S."/>
            <person name="Gopinathan A."/>
        </authorList>
    </citation>
    <scope>NUCLEOTIDE SEQUENCE [LARGE SCALE GENOMIC DNA]</scope>
    <source>
        <strain evidence="1 2">VITHBRA001</strain>
    </source>
</reference>
<dbReference type="PANTHER" id="PTHR34822:SF1">
    <property type="entry name" value="GRPB FAMILY PROTEIN"/>
    <property type="match status" value="1"/>
</dbReference>
<dbReference type="InterPro" id="IPR043519">
    <property type="entry name" value="NT_sf"/>
</dbReference>
<accession>A0ABT3DGZ5</accession>
<dbReference type="EMBL" id="JAOYEY010000037">
    <property type="protein sequence ID" value="MCV9886325.1"/>
    <property type="molecule type" value="Genomic_DNA"/>
</dbReference>
<name>A0ABT3DGZ5_9BACI</name>
<dbReference type="Pfam" id="PF04229">
    <property type="entry name" value="GrpB"/>
    <property type="match status" value="1"/>
</dbReference>
<dbReference type="RefSeq" id="WP_264142957.1">
    <property type="nucleotide sequence ID" value="NZ_JAOYEY010000037.1"/>
</dbReference>
<dbReference type="InterPro" id="IPR007344">
    <property type="entry name" value="GrpB/CoaE"/>
</dbReference>